<keyword evidence="2" id="KW-0808">Transferase</keyword>
<sequence>MPAPQLCFDIQADSKTTSDYVSPSLFNPSISKSPSPLTTSLDVAVDVQDPFNNLSTFFIHETHDSEFWWKTTGKVFSQMMKRAFYSPDQQYKYLMFYYFTIIPELGPAPRPVIKSKSKSKRKPFIDLSSTVDRITSKPVYQSYMTDDHTPIELSWQFGGDGGVVARFAIDPVVRQSSSEDSRGAMGLFEDLSTMEVIAPGVDLDWCHKCSKILTTSNVNLDRVTSVSQYPSQYFVGFDFSLQGVVLKAYFLPETKSILTGIPKIVLVTQCVKELTRPTKNCPSPPDLITPWLNVLTFFETLPPALTPNINIVAVDCLPSKQNRVKIYCRSPLTTLSNLRRFITLGRSTAGTTNLNSPLKRGLDQITLLWYLLFPNMADSKFDNVEPLMRDPAHPTAGLLFYYELRGGHSEPFPKVYIPVRHLCRNDRHVVRALTEFYRQTGNIKAGMRYARDVQEILQVSHRRLSRRAGIHTYITVAIKESNIEVTSYFNPECYSADYHYRKESHEPSSNNFPNY</sequence>
<dbReference type="InterPro" id="IPR033964">
    <property type="entry name" value="ABBA"/>
</dbReference>
<dbReference type="Pfam" id="PF11991">
    <property type="entry name" value="Trp_DMAT"/>
    <property type="match status" value="1"/>
</dbReference>
<accession>A0AAV5ANW3</accession>
<name>A0AAV5ANW3_9AGAM</name>
<dbReference type="GO" id="GO:0009820">
    <property type="term" value="P:alkaloid metabolic process"/>
    <property type="evidence" value="ECO:0007669"/>
    <property type="project" value="InterPro"/>
</dbReference>
<organism evidence="3 4">
    <name type="scientific">Clathrus columnatus</name>
    <dbReference type="NCBI Taxonomy" id="1419009"/>
    <lineage>
        <taxon>Eukaryota</taxon>
        <taxon>Fungi</taxon>
        <taxon>Dikarya</taxon>
        <taxon>Basidiomycota</taxon>
        <taxon>Agaricomycotina</taxon>
        <taxon>Agaricomycetes</taxon>
        <taxon>Phallomycetidae</taxon>
        <taxon>Phallales</taxon>
        <taxon>Clathraceae</taxon>
        <taxon>Clathrus</taxon>
    </lineage>
</organism>
<protein>
    <submittedName>
        <fullName evidence="3">Uncharacterized protein</fullName>
    </submittedName>
</protein>
<comment type="similarity">
    <text evidence="1">Belongs to the tryptophan dimethylallyltransferase family.</text>
</comment>
<keyword evidence="4" id="KW-1185">Reference proteome</keyword>
<dbReference type="SFLD" id="SFLDS00036">
    <property type="entry name" value="Aromatic_Prenyltransferase"/>
    <property type="match status" value="1"/>
</dbReference>
<evidence type="ECO:0000313" key="3">
    <source>
        <dbReference type="EMBL" id="GJJ14525.1"/>
    </source>
</evidence>
<dbReference type="Proteomes" id="UP001050691">
    <property type="component" value="Unassembled WGS sequence"/>
</dbReference>
<dbReference type="CDD" id="cd13929">
    <property type="entry name" value="PT-DMATS_CymD"/>
    <property type="match status" value="1"/>
</dbReference>
<evidence type="ECO:0000256" key="2">
    <source>
        <dbReference type="ARBA" id="ARBA00022679"/>
    </source>
</evidence>
<reference evidence="3" key="1">
    <citation type="submission" date="2021-10" db="EMBL/GenBank/DDBJ databases">
        <title>De novo Genome Assembly of Clathrus columnatus (Basidiomycota, Fungi) Using Illumina and Nanopore Sequence Data.</title>
        <authorList>
            <person name="Ogiso-Tanaka E."/>
            <person name="Itagaki H."/>
            <person name="Hosoya T."/>
            <person name="Hosaka K."/>
        </authorList>
    </citation>
    <scope>NUCLEOTIDE SEQUENCE</scope>
    <source>
        <strain evidence="3">MO-923</strain>
    </source>
</reference>
<dbReference type="NCBIfam" id="TIGR03429">
    <property type="entry name" value="arom_pren_DMATS"/>
    <property type="match status" value="1"/>
</dbReference>
<dbReference type="SFLD" id="SFLDG01162">
    <property type="entry name" value="I"/>
    <property type="match status" value="1"/>
</dbReference>
<evidence type="ECO:0000313" key="4">
    <source>
        <dbReference type="Proteomes" id="UP001050691"/>
    </source>
</evidence>
<dbReference type="PANTHER" id="PTHR40627:SF4">
    <property type="entry name" value="PRENYLTRANSFERASE ASQH1-RELATED"/>
    <property type="match status" value="1"/>
</dbReference>
<dbReference type="EMBL" id="BPWL01000010">
    <property type="protein sequence ID" value="GJJ14525.1"/>
    <property type="molecule type" value="Genomic_DNA"/>
</dbReference>
<gene>
    <name evidence="3" type="ORF">Clacol_008790</name>
</gene>
<dbReference type="InterPro" id="IPR017795">
    <property type="entry name" value="ABBA_NscD-like"/>
</dbReference>
<dbReference type="GO" id="GO:0016765">
    <property type="term" value="F:transferase activity, transferring alkyl or aryl (other than methyl) groups"/>
    <property type="evidence" value="ECO:0007669"/>
    <property type="project" value="InterPro"/>
</dbReference>
<dbReference type="AlphaFoldDB" id="A0AAV5ANW3"/>
<evidence type="ECO:0000256" key="1">
    <source>
        <dbReference type="ARBA" id="ARBA00010209"/>
    </source>
</evidence>
<dbReference type="PANTHER" id="PTHR40627">
    <property type="entry name" value="INDOLE PRENYLTRANSFERASE TDIB-RELATED"/>
    <property type="match status" value="1"/>
</dbReference>
<proteinExistence type="inferred from homology"/>
<comment type="caution">
    <text evidence="3">The sequence shown here is derived from an EMBL/GenBank/DDBJ whole genome shotgun (WGS) entry which is preliminary data.</text>
</comment>